<gene>
    <name evidence="1" type="ORF">RMCC_2642</name>
</gene>
<keyword evidence="2" id="KW-1185">Reference proteome</keyword>
<evidence type="ECO:0000313" key="2">
    <source>
        <dbReference type="Proteomes" id="UP000069443"/>
    </source>
</evidence>
<accession>A0A100WCI8</accession>
<comment type="caution">
    <text evidence="1">The sequence shown here is derived from an EMBL/GenBank/DDBJ whole genome shotgun (WGS) entry which is preliminary data.</text>
</comment>
<sequence length="263" mass="28675">MNSTGPQSDPASEPVTLPPVPYTTEELWDDGYPTDAALDLINSFTGTHAELFALVRMLWSPYGVMHVTLTEDGSEISIVLATGGWSGNESIIGALENSFYVQMRLWHSATRGGRHEYRIRAGEWNSPLPANLMGTRAHVLSAEALVPSLAAVDEFVAAGAVSDAVANRTRTLLTQILVDVVVQPTVAPSGEDALSVYWAAEEMSLTAIVHSGGHWWSVRFGDEHTTGEGARFPVASFVGWLGEFSGEVYRRRARGELHRPERR</sequence>
<dbReference type="AlphaFoldDB" id="A0A100WCI8"/>
<reference evidence="2" key="1">
    <citation type="journal article" date="2016" name="Genome Announc.">
        <title>Draft Genome Sequences of Five Rapidly Growing Mycobacterium Species, M. thermoresistibile, M. fortuitum subsp. acetamidolyticum, M. canariasense, M. brisbanense, and M. novocastrense.</title>
        <authorList>
            <person name="Katahira K."/>
            <person name="Ogura Y."/>
            <person name="Gotoh Y."/>
            <person name="Hayashi T."/>
        </authorList>
    </citation>
    <scope>NUCLEOTIDE SEQUENCE [LARGE SCALE GENOMIC DNA]</scope>
    <source>
        <strain evidence="2">JCM15298</strain>
    </source>
</reference>
<dbReference type="STRING" id="228230.RMCC_2642"/>
<organism evidence="1 2">
    <name type="scientific">Mycolicibacterium canariasense</name>
    <name type="common">Mycobacterium canariasense</name>
    <dbReference type="NCBI Taxonomy" id="228230"/>
    <lineage>
        <taxon>Bacteria</taxon>
        <taxon>Bacillati</taxon>
        <taxon>Actinomycetota</taxon>
        <taxon>Actinomycetes</taxon>
        <taxon>Mycobacteriales</taxon>
        <taxon>Mycobacteriaceae</taxon>
        <taxon>Mycolicibacterium</taxon>
    </lineage>
</organism>
<proteinExistence type="predicted"/>
<name>A0A100WCI8_MYCCR</name>
<dbReference type="EMBL" id="BCSY01000042">
    <property type="protein sequence ID" value="GAS95676.1"/>
    <property type="molecule type" value="Genomic_DNA"/>
</dbReference>
<reference evidence="2" key="2">
    <citation type="submission" date="2016-02" db="EMBL/GenBank/DDBJ databases">
        <title>Draft genome sequence of five rapidly growing Mycobacterium species.</title>
        <authorList>
            <person name="Katahira K."/>
            <person name="Gotou Y."/>
            <person name="Iida K."/>
            <person name="Ogura Y."/>
            <person name="Hayashi T."/>
        </authorList>
    </citation>
    <scope>NUCLEOTIDE SEQUENCE [LARGE SCALE GENOMIC DNA]</scope>
    <source>
        <strain evidence="2">JCM15298</strain>
    </source>
</reference>
<evidence type="ECO:0000313" key="1">
    <source>
        <dbReference type="EMBL" id="GAS95676.1"/>
    </source>
</evidence>
<protein>
    <submittedName>
        <fullName evidence="1">Uncharacterized protein</fullName>
    </submittedName>
</protein>
<dbReference type="Proteomes" id="UP000069443">
    <property type="component" value="Unassembled WGS sequence"/>
</dbReference>